<feature type="transmembrane region" description="Helical" evidence="9">
    <location>
        <begin position="21"/>
        <end position="44"/>
    </location>
</feature>
<evidence type="ECO:0000313" key="12">
    <source>
        <dbReference type="Proteomes" id="UP000319383"/>
    </source>
</evidence>
<keyword evidence="2" id="KW-0813">Transport</keyword>
<sequence>MAFLTRLFGGIQRIEEILLGWSIIAIAALTISNVFCRAVLQFSLPFTGELSQFFMIMVTFVGLSYAASRGRHIRMTALYDQFTPRGRKVLMIIISASTAALMLVLAWYSFQYIDTVRFLESVSPVLQVPLYLVYMLVPLGLISAAIQYALTTVRNVMSPDVYISFDVKDEYEQPLDGEI</sequence>
<proteinExistence type="inferred from homology"/>
<keyword evidence="7 9" id="KW-0472">Membrane</keyword>
<feature type="domain" description="Tripartite ATP-independent periplasmic transporters DctQ component" evidence="10">
    <location>
        <begin position="26"/>
        <end position="155"/>
    </location>
</feature>
<reference evidence="11 12" key="1">
    <citation type="submission" date="2019-02" db="EMBL/GenBank/DDBJ databases">
        <title>Deep-cultivation of Planctomycetes and their phenomic and genomic characterization uncovers novel biology.</title>
        <authorList>
            <person name="Wiegand S."/>
            <person name="Jogler M."/>
            <person name="Boedeker C."/>
            <person name="Pinto D."/>
            <person name="Vollmers J."/>
            <person name="Rivas-Marin E."/>
            <person name="Kohn T."/>
            <person name="Peeters S.H."/>
            <person name="Heuer A."/>
            <person name="Rast P."/>
            <person name="Oberbeckmann S."/>
            <person name="Bunk B."/>
            <person name="Jeske O."/>
            <person name="Meyerdierks A."/>
            <person name="Storesund J.E."/>
            <person name="Kallscheuer N."/>
            <person name="Luecker S."/>
            <person name="Lage O.M."/>
            <person name="Pohl T."/>
            <person name="Merkel B.J."/>
            <person name="Hornburger P."/>
            <person name="Mueller R.-W."/>
            <person name="Bruemmer F."/>
            <person name="Labrenz M."/>
            <person name="Spormann A.M."/>
            <person name="Op den Camp H."/>
            <person name="Overmann J."/>
            <person name="Amann R."/>
            <person name="Jetten M.S.M."/>
            <person name="Mascher T."/>
            <person name="Medema M.H."/>
            <person name="Devos D.P."/>
            <person name="Kaster A.-K."/>
            <person name="Ovreas L."/>
            <person name="Rohde M."/>
            <person name="Galperin M.Y."/>
            <person name="Jogler C."/>
        </authorList>
    </citation>
    <scope>NUCLEOTIDE SEQUENCE [LARGE SCALE GENOMIC DNA]</scope>
    <source>
        <strain evidence="11 12">Mal52</strain>
    </source>
</reference>
<dbReference type="GO" id="GO:0005886">
    <property type="term" value="C:plasma membrane"/>
    <property type="evidence" value="ECO:0007669"/>
    <property type="project" value="UniProtKB-SubCell"/>
</dbReference>
<evidence type="ECO:0000259" key="10">
    <source>
        <dbReference type="Pfam" id="PF04290"/>
    </source>
</evidence>
<evidence type="ECO:0000256" key="3">
    <source>
        <dbReference type="ARBA" id="ARBA00022475"/>
    </source>
</evidence>
<evidence type="ECO:0000256" key="4">
    <source>
        <dbReference type="ARBA" id="ARBA00022519"/>
    </source>
</evidence>
<dbReference type="InterPro" id="IPR007387">
    <property type="entry name" value="TRAP_DctQ"/>
</dbReference>
<name>A0A517ZXX5_9PLAN</name>
<feature type="transmembrane region" description="Helical" evidence="9">
    <location>
        <begin position="89"/>
        <end position="110"/>
    </location>
</feature>
<evidence type="ECO:0000313" key="11">
    <source>
        <dbReference type="EMBL" id="QDU47330.1"/>
    </source>
</evidence>
<evidence type="ECO:0000256" key="1">
    <source>
        <dbReference type="ARBA" id="ARBA00004429"/>
    </source>
</evidence>
<dbReference type="PANTHER" id="PTHR35011">
    <property type="entry name" value="2,3-DIKETO-L-GULONATE TRAP TRANSPORTER SMALL PERMEASE PROTEIN YIAM"/>
    <property type="match status" value="1"/>
</dbReference>
<organism evidence="11 12">
    <name type="scientific">Symmachiella dynata</name>
    <dbReference type="NCBI Taxonomy" id="2527995"/>
    <lineage>
        <taxon>Bacteria</taxon>
        <taxon>Pseudomonadati</taxon>
        <taxon>Planctomycetota</taxon>
        <taxon>Planctomycetia</taxon>
        <taxon>Planctomycetales</taxon>
        <taxon>Planctomycetaceae</taxon>
        <taxon>Symmachiella</taxon>
    </lineage>
</organism>
<dbReference type="KEGG" id="sdyn:Mal52_58590"/>
<evidence type="ECO:0000256" key="9">
    <source>
        <dbReference type="SAM" id="Phobius"/>
    </source>
</evidence>
<comment type="subcellular location">
    <subcellularLocation>
        <location evidence="1">Cell inner membrane</location>
        <topology evidence="1">Multi-pass membrane protein</topology>
    </subcellularLocation>
</comment>
<keyword evidence="6 9" id="KW-1133">Transmembrane helix</keyword>
<evidence type="ECO:0000256" key="8">
    <source>
        <dbReference type="ARBA" id="ARBA00038436"/>
    </source>
</evidence>
<evidence type="ECO:0000256" key="6">
    <source>
        <dbReference type="ARBA" id="ARBA00022989"/>
    </source>
</evidence>
<comment type="similarity">
    <text evidence="8">Belongs to the TRAP transporter small permease family.</text>
</comment>
<evidence type="ECO:0000256" key="5">
    <source>
        <dbReference type="ARBA" id="ARBA00022692"/>
    </source>
</evidence>
<feature type="transmembrane region" description="Helical" evidence="9">
    <location>
        <begin position="50"/>
        <end position="68"/>
    </location>
</feature>
<dbReference type="InterPro" id="IPR055348">
    <property type="entry name" value="DctQ"/>
</dbReference>
<dbReference type="PANTHER" id="PTHR35011:SF2">
    <property type="entry name" value="2,3-DIKETO-L-GULONATE TRAP TRANSPORTER SMALL PERMEASE PROTEIN YIAM"/>
    <property type="match status" value="1"/>
</dbReference>
<keyword evidence="3" id="KW-1003">Cell membrane</keyword>
<gene>
    <name evidence="11" type="ORF">Mal52_58590</name>
</gene>
<dbReference type="Proteomes" id="UP000319383">
    <property type="component" value="Chromosome"/>
</dbReference>
<dbReference type="GO" id="GO:0022857">
    <property type="term" value="F:transmembrane transporter activity"/>
    <property type="evidence" value="ECO:0007669"/>
    <property type="project" value="TreeGrafter"/>
</dbReference>
<feature type="transmembrane region" description="Helical" evidence="9">
    <location>
        <begin position="130"/>
        <end position="150"/>
    </location>
</feature>
<keyword evidence="12" id="KW-1185">Reference proteome</keyword>
<accession>A0A517ZXX5</accession>
<dbReference type="Pfam" id="PF04290">
    <property type="entry name" value="DctQ"/>
    <property type="match status" value="1"/>
</dbReference>
<keyword evidence="5 9" id="KW-0812">Transmembrane</keyword>
<dbReference type="RefSeq" id="WP_231962465.1">
    <property type="nucleotide sequence ID" value="NZ_CP036276.1"/>
</dbReference>
<dbReference type="GO" id="GO:0015740">
    <property type="term" value="P:C4-dicarboxylate transport"/>
    <property type="evidence" value="ECO:0007669"/>
    <property type="project" value="TreeGrafter"/>
</dbReference>
<dbReference type="AlphaFoldDB" id="A0A517ZXX5"/>
<evidence type="ECO:0000256" key="2">
    <source>
        <dbReference type="ARBA" id="ARBA00022448"/>
    </source>
</evidence>
<dbReference type="EMBL" id="CP036276">
    <property type="protein sequence ID" value="QDU47330.1"/>
    <property type="molecule type" value="Genomic_DNA"/>
</dbReference>
<evidence type="ECO:0000256" key="7">
    <source>
        <dbReference type="ARBA" id="ARBA00023136"/>
    </source>
</evidence>
<keyword evidence="4" id="KW-0997">Cell inner membrane</keyword>
<protein>
    <submittedName>
        <fullName evidence="11">2,3-diketo-L-gulonate TRAP transporter small permease protein YiaM</fullName>
    </submittedName>
</protein>